<dbReference type="PANTHER" id="PTHR11941:SF171">
    <property type="entry name" value="SD19268P"/>
    <property type="match status" value="1"/>
</dbReference>
<dbReference type="CDD" id="cd06558">
    <property type="entry name" value="crotonase-like"/>
    <property type="match status" value="1"/>
</dbReference>
<dbReference type="Pfam" id="PF00378">
    <property type="entry name" value="ECH_1"/>
    <property type="match status" value="1"/>
</dbReference>
<comment type="caution">
    <text evidence="4">The sequence shown here is derived from an EMBL/GenBank/DDBJ whole genome shotgun (WGS) entry which is preliminary data.</text>
</comment>
<sequence length="342" mass="36593">MRPPRQTLTIPHHRPLTTPLTPFKLPPHHRIHPRPSSTSTTTSTLLKTHLIPAPHTGHIRVLSLNNPQRLNAISVALLSDLRREIAAVKDEAAAERALWERGVEGARIGAGTRVLIVASEVDECFCAGADLKERRGMTGDETLTFLTTLRATLTTLSTLPLPTISAVSSLALGGGLELALSTTFRVFASSAQIALPETRLGIIPGAGGTYRLRGLVGERRALEMVLTGRRVGGWEAGRMGVCERVVDVGDSDFGGGDRDGEAWVGGKEWKGEVRGRVLEAAVGMAREICEGGPGSVGAGMRAVGEGTAEAEAREYEGLVGMWDRDEALRAFGEKRKAVFRGM</sequence>
<dbReference type="AlphaFoldDB" id="A0A8H3FTK5"/>
<dbReference type="GO" id="GO:0005739">
    <property type="term" value="C:mitochondrion"/>
    <property type="evidence" value="ECO:0007669"/>
    <property type="project" value="TreeGrafter"/>
</dbReference>
<keyword evidence="5" id="KW-1185">Reference proteome</keyword>
<proteinExistence type="inferred from homology"/>
<dbReference type="PANTHER" id="PTHR11941">
    <property type="entry name" value="ENOYL-COA HYDRATASE-RELATED"/>
    <property type="match status" value="1"/>
</dbReference>
<dbReference type="EMBL" id="CAJPDT010000045">
    <property type="protein sequence ID" value="CAF9927081.1"/>
    <property type="molecule type" value="Genomic_DNA"/>
</dbReference>
<evidence type="ECO:0000313" key="5">
    <source>
        <dbReference type="Proteomes" id="UP000664534"/>
    </source>
</evidence>
<dbReference type="Gene3D" id="1.10.12.10">
    <property type="entry name" value="Lyase 2-enoyl-coa Hydratase, Chain A, domain 2"/>
    <property type="match status" value="1"/>
</dbReference>
<reference evidence="4" key="1">
    <citation type="submission" date="2021-03" db="EMBL/GenBank/DDBJ databases">
        <authorList>
            <person name="Tagirdzhanova G."/>
        </authorList>
    </citation>
    <scope>NUCLEOTIDE SEQUENCE</scope>
</reference>
<evidence type="ECO:0008006" key="6">
    <source>
        <dbReference type="Google" id="ProtNLM"/>
    </source>
</evidence>
<protein>
    <recommendedName>
        <fullName evidence="6">Enoyl-CoA hydratase</fullName>
    </recommendedName>
</protein>
<evidence type="ECO:0000313" key="4">
    <source>
        <dbReference type="EMBL" id="CAF9927081.1"/>
    </source>
</evidence>
<gene>
    <name evidence="4" type="ORF">IMSHALPRED_007116</name>
</gene>
<comment type="similarity">
    <text evidence="1">Belongs to the enoyl-CoA hydratase/isomerase family.</text>
</comment>
<dbReference type="GO" id="GO:0016829">
    <property type="term" value="F:lyase activity"/>
    <property type="evidence" value="ECO:0007669"/>
    <property type="project" value="UniProtKB-KW"/>
</dbReference>
<organism evidence="4 5">
    <name type="scientific">Imshaugia aleurites</name>
    <dbReference type="NCBI Taxonomy" id="172621"/>
    <lineage>
        <taxon>Eukaryota</taxon>
        <taxon>Fungi</taxon>
        <taxon>Dikarya</taxon>
        <taxon>Ascomycota</taxon>
        <taxon>Pezizomycotina</taxon>
        <taxon>Lecanoromycetes</taxon>
        <taxon>OSLEUM clade</taxon>
        <taxon>Lecanoromycetidae</taxon>
        <taxon>Lecanorales</taxon>
        <taxon>Lecanorineae</taxon>
        <taxon>Parmeliaceae</taxon>
        <taxon>Imshaugia</taxon>
    </lineage>
</organism>
<dbReference type="Proteomes" id="UP000664534">
    <property type="component" value="Unassembled WGS sequence"/>
</dbReference>
<dbReference type="Gene3D" id="3.90.226.10">
    <property type="entry name" value="2-enoyl-CoA Hydratase, Chain A, domain 1"/>
    <property type="match status" value="1"/>
</dbReference>
<dbReference type="InterPro" id="IPR029045">
    <property type="entry name" value="ClpP/crotonase-like_dom_sf"/>
</dbReference>
<dbReference type="GO" id="GO:0006635">
    <property type="term" value="P:fatty acid beta-oxidation"/>
    <property type="evidence" value="ECO:0007669"/>
    <property type="project" value="TreeGrafter"/>
</dbReference>
<dbReference type="OrthoDB" id="410701at2759"/>
<dbReference type="SUPFAM" id="SSF52096">
    <property type="entry name" value="ClpP/crotonase"/>
    <property type="match status" value="1"/>
</dbReference>
<evidence type="ECO:0000256" key="1">
    <source>
        <dbReference type="ARBA" id="ARBA00005254"/>
    </source>
</evidence>
<evidence type="ECO:0000256" key="3">
    <source>
        <dbReference type="SAM" id="MobiDB-lite"/>
    </source>
</evidence>
<evidence type="ECO:0000256" key="2">
    <source>
        <dbReference type="ARBA" id="ARBA00023239"/>
    </source>
</evidence>
<accession>A0A8H3FTK5</accession>
<feature type="region of interest" description="Disordered" evidence="3">
    <location>
        <begin position="1"/>
        <end position="42"/>
    </location>
</feature>
<keyword evidence="2" id="KW-0456">Lyase</keyword>
<dbReference type="InterPro" id="IPR001753">
    <property type="entry name" value="Enoyl-CoA_hydra/iso"/>
</dbReference>
<dbReference type="InterPro" id="IPR014748">
    <property type="entry name" value="Enoyl-CoA_hydra_C"/>
</dbReference>
<name>A0A8H3FTK5_9LECA</name>